<feature type="domain" description="DUF306" evidence="2">
    <location>
        <begin position="87"/>
        <end position="171"/>
    </location>
</feature>
<dbReference type="AlphaFoldDB" id="A0AAP7CDL9"/>
<dbReference type="InterPro" id="IPR005184">
    <property type="entry name" value="DUF306_Meta_HslJ"/>
</dbReference>
<feature type="signal peptide" evidence="1">
    <location>
        <begin position="1"/>
        <end position="30"/>
    </location>
</feature>
<name>A0AAP7CDL9_9CORY</name>
<dbReference type="InterPro" id="IPR038670">
    <property type="entry name" value="HslJ-like_sf"/>
</dbReference>
<feature type="chain" id="PRO_5042947490" evidence="1">
    <location>
        <begin position="31"/>
        <end position="185"/>
    </location>
</feature>
<proteinExistence type="predicted"/>
<sequence>MGIKTQKTLSIATALAALAGGTLGVGTAGAQERSSSIDQFVQMSSSLFSNPAGQQPAGTGLMVPLAEGATQLPNDQVQPALDTTLRAKNNDKVTVDFRPDGTLTYNDGCNAGNSTYQVDTTGRLRVGDLNETRMACPPGAEVAANDLKTILRAGPAVFQVDPSTLALAAQGQSIEFVKLPVRVVD</sequence>
<reference evidence="3 4" key="1">
    <citation type="submission" date="2020-03" db="EMBL/GenBank/DDBJ databases">
        <title>Draft genome sequences of bacterial isolates from the female urobiome.</title>
        <authorList>
            <person name="Miller-Ensminger T."/>
            <person name="Wolfe A.J."/>
            <person name="Putonti C."/>
        </authorList>
    </citation>
    <scope>NUCLEOTIDE SEQUENCE [LARGE SCALE GENOMIC DNA]</scope>
    <source>
        <strain evidence="3 4">UMB8490</strain>
    </source>
</reference>
<keyword evidence="1" id="KW-0732">Signal</keyword>
<dbReference type="EMBL" id="JAAUVV010000037">
    <property type="protein sequence ID" value="NJJ04981.1"/>
    <property type="molecule type" value="Genomic_DNA"/>
</dbReference>
<evidence type="ECO:0000313" key="3">
    <source>
        <dbReference type="EMBL" id="NJJ04981.1"/>
    </source>
</evidence>
<evidence type="ECO:0000313" key="4">
    <source>
        <dbReference type="Proteomes" id="UP000591626"/>
    </source>
</evidence>
<accession>A0AAP7CDL9</accession>
<organism evidence="3 4">
    <name type="scientific">Corynebacterium coyleae</name>
    <dbReference type="NCBI Taxonomy" id="53374"/>
    <lineage>
        <taxon>Bacteria</taxon>
        <taxon>Bacillati</taxon>
        <taxon>Actinomycetota</taxon>
        <taxon>Actinomycetes</taxon>
        <taxon>Mycobacteriales</taxon>
        <taxon>Corynebacteriaceae</taxon>
        <taxon>Corynebacterium</taxon>
    </lineage>
</organism>
<dbReference type="Pfam" id="PF03724">
    <property type="entry name" value="META"/>
    <property type="match status" value="1"/>
</dbReference>
<protein>
    <submittedName>
        <fullName evidence="3">META domain-containing protein</fullName>
    </submittedName>
</protein>
<evidence type="ECO:0000259" key="2">
    <source>
        <dbReference type="Pfam" id="PF03724"/>
    </source>
</evidence>
<dbReference type="Proteomes" id="UP000591626">
    <property type="component" value="Unassembled WGS sequence"/>
</dbReference>
<gene>
    <name evidence="3" type="ORF">HC138_11625</name>
</gene>
<dbReference type="RefSeq" id="WP_167617522.1">
    <property type="nucleotide sequence ID" value="NZ_JAAUVV010000037.1"/>
</dbReference>
<dbReference type="Gene3D" id="2.40.128.270">
    <property type="match status" value="1"/>
</dbReference>
<evidence type="ECO:0000256" key="1">
    <source>
        <dbReference type="SAM" id="SignalP"/>
    </source>
</evidence>
<comment type="caution">
    <text evidence="3">The sequence shown here is derived from an EMBL/GenBank/DDBJ whole genome shotgun (WGS) entry which is preliminary data.</text>
</comment>